<dbReference type="OrthoDB" id="7788538at2759"/>
<evidence type="ECO:0000313" key="2">
    <source>
        <dbReference type="Proteomes" id="UP001151699"/>
    </source>
</evidence>
<sequence>MQVQTHSSRWKSKLIEELFITAVADEQLMDTSDDESEDILDQLEDDLLLLCRYSDQSAGVPKSHGFYDSIFFNLDENRFKTFVRCTRKHFAVIYNKTKEHPVFTGKNSEKQLSIYFQLALVMYRIGSNGNAASVRKLVALFGVGDGGTIDRITERVFESIMSF</sequence>
<evidence type="ECO:0000313" key="1">
    <source>
        <dbReference type="EMBL" id="KAJ6638448.1"/>
    </source>
</evidence>
<dbReference type="AlphaFoldDB" id="A0A9Q0S016"/>
<gene>
    <name evidence="1" type="ORF">Bhyg_11183</name>
</gene>
<keyword evidence="2" id="KW-1185">Reference proteome</keyword>
<protein>
    <submittedName>
        <fullName evidence="1">Uncharacterized protein</fullName>
    </submittedName>
</protein>
<dbReference type="Proteomes" id="UP001151699">
    <property type="component" value="Chromosome X"/>
</dbReference>
<reference evidence="1" key="1">
    <citation type="submission" date="2022-07" db="EMBL/GenBank/DDBJ databases">
        <authorList>
            <person name="Trinca V."/>
            <person name="Uliana J.V.C."/>
            <person name="Torres T.T."/>
            <person name="Ward R.J."/>
            <person name="Monesi N."/>
        </authorList>
    </citation>
    <scope>NUCLEOTIDE SEQUENCE</scope>
    <source>
        <strain evidence="1">HSMRA1968</strain>
        <tissue evidence="1">Whole embryos</tissue>
    </source>
</reference>
<dbReference type="EMBL" id="WJQU01000003">
    <property type="protein sequence ID" value="KAJ6638448.1"/>
    <property type="molecule type" value="Genomic_DNA"/>
</dbReference>
<comment type="caution">
    <text evidence="1">The sequence shown here is derived from an EMBL/GenBank/DDBJ whole genome shotgun (WGS) entry which is preliminary data.</text>
</comment>
<accession>A0A9Q0S016</accession>
<organism evidence="1 2">
    <name type="scientific">Pseudolycoriella hygida</name>
    <dbReference type="NCBI Taxonomy" id="35572"/>
    <lineage>
        <taxon>Eukaryota</taxon>
        <taxon>Metazoa</taxon>
        <taxon>Ecdysozoa</taxon>
        <taxon>Arthropoda</taxon>
        <taxon>Hexapoda</taxon>
        <taxon>Insecta</taxon>
        <taxon>Pterygota</taxon>
        <taxon>Neoptera</taxon>
        <taxon>Endopterygota</taxon>
        <taxon>Diptera</taxon>
        <taxon>Nematocera</taxon>
        <taxon>Sciaroidea</taxon>
        <taxon>Sciaridae</taxon>
        <taxon>Pseudolycoriella</taxon>
    </lineage>
</organism>
<name>A0A9Q0S016_9DIPT</name>
<proteinExistence type="predicted"/>